<comment type="caution">
    <text evidence="3">The sequence shown here is derived from an EMBL/GenBank/DDBJ whole genome shotgun (WGS) entry which is preliminary data.</text>
</comment>
<evidence type="ECO:0000313" key="4">
    <source>
        <dbReference type="Proteomes" id="UP000481153"/>
    </source>
</evidence>
<evidence type="ECO:0000259" key="1">
    <source>
        <dbReference type="Pfam" id="PF13086"/>
    </source>
</evidence>
<feature type="domain" description="DNA2/NAM7 helicase-like C-terminal" evidence="2">
    <location>
        <begin position="565"/>
        <end position="674"/>
    </location>
</feature>
<dbReference type="Pfam" id="PF13087">
    <property type="entry name" value="AAA_12"/>
    <property type="match status" value="1"/>
</dbReference>
<accession>A0A6G0X7M3</accession>
<dbReference type="InterPro" id="IPR041679">
    <property type="entry name" value="DNA2/NAM7-like_C"/>
</dbReference>
<feature type="domain" description="DNA2/NAM7 helicase helicase" evidence="1">
    <location>
        <begin position="228"/>
        <end position="471"/>
    </location>
</feature>
<dbReference type="EMBL" id="VJMJ01000090">
    <property type="protein sequence ID" value="KAF0735997.1"/>
    <property type="molecule type" value="Genomic_DNA"/>
</dbReference>
<dbReference type="VEuPathDB" id="FungiDB:AeMF1_008183"/>
<sequence>MVEVKQSKKWTREEPFFNSRMDASRWDQVLELKHKITPHILSFGLPPPVTAADSYEHKWKKLCLEEFHANLSDFMASFSRSSANSTVLVQVISKGQVRVSNIEEAVSPGDLSSALLKLQNCWVYLKATQETDWTSLPTVFSAKYFSLQFAPTSIAGEMNWQDIPPEPAIIFDSFSSMIYRFRSLSLFDSHIDRSMKDLIVNPALVNRRGASFDPKVLVPRRSRSMAKLNASQLAILDNLRTPVDYVQGPPGTGKSTFIVELLELRFPKTARVLLCTTTNKAIDSLTEKISRTRLRDALLAIGNESRVGETTKQFLLKNQIANHPAHNAFESLHGGLIPVLSTVQTFENIKDKLADTFTCFGMLIKRDKPNLSTLEVQIVKKLVNEIEKWILAHEWSAFNLSSLNIDVMFQRKEEIAAALREINVSTAPILCNLVNRMPAIFKRVKNELPELIKAHILQRVRYVVCTAACAATLQDRMTRTHGRRDNLPSAMNRMTLNNRYTGDDKAEAAEIKFPFTHVVLDEAGAMLEPDVIGTIIHGCKFLLCVGDHLQLNPFTKWRLADQFGYNQSFLERFASAPNNLDKSHNMMTIQYRMHPSMATVVSALFYNGRVTTAPMVVEARSRSKPFRFIHVDGAEEEENYSFFNQSEIERVVEIVKGERLRHSQLLIDVICFHKPQR</sequence>
<reference evidence="3 4" key="1">
    <citation type="submission" date="2019-07" db="EMBL/GenBank/DDBJ databases">
        <title>Genomics analysis of Aphanomyces spp. identifies a new class of oomycete effector associated with host adaptation.</title>
        <authorList>
            <person name="Gaulin E."/>
        </authorList>
    </citation>
    <scope>NUCLEOTIDE SEQUENCE [LARGE SCALE GENOMIC DNA]</scope>
    <source>
        <strain evidence="3 4">ATCC 201684</strain>
    </source>
</reference>
<dbReference type="GO" id="GO:0004386">
    <property type="term" value="F:helicase activity"/>
    <property type="evidence" value="ECO:0007669"/>
    <property type="project" value="InterPro"/>
</dbReference>
<evidence type="ECO:0000313" key="3">
    <source>
        <dbReference type="EMBL" id="KAF0735997.1"/>
    </source>
</evidence>
<dbReference type="Gene3D" id="3.40.50.300">
    <property type="entry name" value="P-loop containing nucleotide triphosphate hydrolases"/>
    <property type="match status" value="2"/>
</dbReference>
<proteinExistence type="predicted"/>
<dbReference type="Pfam" id="PF13086">
    <property type="entry name" value="AAA_11"/>
    <property type="match status" value="1"/>
</dbReference>
<dbReference type="Proteomes" id="UP000481153">
    <property type="component" value="Unassembled WGS sequence"/>
</dbReference>
<gene>
    <name evidence="3" type="ORF">Ae201684_007590</name>
</gene>
<dbReference type="PANTHER" id="PTHR10887">
    <property type="entry name" value="DNA2/NAM7 HELICASE FAMILY"/>
    <property type="match status" value="1"/>
</dbReference>
<dbReference type="VEuPathDB" id="FungiDB:AeMF1_007644"/>
<dbReference type="AlphaFoldDB" id="A0A6G0X7M3"/>
<evidence type="ECO:0008006" key="5">
    <source>
        <dbReference type="Google" id="ProtNLM"/>
    </source>
</evidence>
<dbReference type="SUPFAM" id="SSF52540">
    <property type="entry name" value="P-loop containing nucleoside triphosphate hydrolases"/>
    <property type="match status" value="1"/>
</dbReference>
<dbReference type="InterPro" id="IPR045055">
    <property type="entry name" value="DNA2/NAM7-like"/>
</dbReference>
<name>A0A6G0X7M3_9STRA</name>
<organism evidence="3 4">
    <name type="scientific">Aphanomyces euteiches</name>
    <dbReference type="NCBI Taxonomy" id="100861"/>
    <lineage>
        <taxon>Eukaryota</taxon>
        <taxon>Sar</taxon>
        <taxon>Stramenopiles</taxon>
        <taxon>Oomycota</taxon>
        <taxon>Saprolegniomycetes</taxon>
        <taxon>Saprolegniales</taxon>
        <taxon>Verrucalvaceae</taxon>
        <taxon>Aphanomyces</taxon>
    </lineage>
</organism>
<evidence type="ECO:0000259" key="2">
    <source>
        <dbReference type="Pfam" id="PF13087"/>
    </source>
</evidence>
<protein>
    <recommendedName>
        <fullName evidence="5">DNA2/NAM7 helicase helicase domain-containing protein</fullName>
    </recommendedName>
</protein>
<dbReference type="InterPro" id="IPR027417">
    <property type="entry name" value="P-loop_NTPase"/>
</dbReference>
<dbReference type="PANTHER" id="PTHR10887:SF495">
    <property type="entry name" value="HELICASE SENATAXIN ISOFORM X1-RELATED"/>
    <property type="match status" value="1"/>
</dbReference>
<keyword evidence="4" id="KW-1185">Reference proteome</keyword>
<dbReference type="InterPro" id="IPR041677">
    <property type="entry name" value="DNA2/NAM7_AAA_11"/>
</dbReference>